<dbReference type="AlphaFoldDB" id="A0A6V7NHP5"/>
<evidence type="ECO:0000313" key="2">
    <source>
        <dbReference type="EMBL" id="CAD1817944.1"/>
    </source>
</evidence>
<dbReference type="PANTHER" id="PTHR47957:SF3">
    <property type="entry name" value="ATP-DEPENDENT HELICASE HRQ1"/>
    <property type="match status" value="1"/>
</dbReference>
<dbReference type="InterPro" id="IPR018973">
    <property type="entry name" value="MZB"/>
</dbReference>
<dbReference type="EMBL" id="LR862138">
    <property type="protein sequence ID" value="CAD1817944.1"/>
    <property type="molecule type" value="Genomic_DNA"/>
</dbReference>
<accession>A0A6V7NHP5</accession>
<dbReference type="Pfam" id="PF03004">
    <property type="entry name" value="Transposase_24"/>
    <property type="match status" value="1"/>
</dbReference>
<proteinExistence type="predicted"/>
<reference evidence="2" key="1">
    <citation type="submission" date="2020-07" db="EMBL/GenBank/DDBJ databases">
        <authorList>
            <person name="Lin J."/>
        </authorList>
    </citation>
    <scope>NUCLEOTIDE SEQUENCE</scope>
</reference>
<dbReference type="GO" id="GO:0006289">
    <property type="term" value="P:nucleotide-excision repair"/>
    <property type="evidence" value="ECO:0007669"/>
    <property type="project" value="TreeGrafter"/>
</dbReference>
<dbReference type="Pfam" id="PF09369">
    <property type="entry name" value="MZB"/>
    <property type="match status" value="1"/>
</dbReference>
<gene>
    <name evidence="2" type="ORF">CB5_LOCUS1155</name>
</gene>
<dbReference type="GO" id="GO:0043138">
    <property type="term" value="F:3'-5' DNA helicase activity"/>
    <property type="evidence" value="ECO:0007669"/>
    <property type="project" value="TreeGrafter"/>
</dbReference>
<dbReference type="GO" id="GO:0036297">
    <property type="term" value="P:interstrand cross-link repair"/>
    <property type="evidence" value="ECO:0007669"/>
    <property type="project" value="TreeGrafter"/>
</dbReference>
<dbReference type="GO" id="GO:0005634">
    <property type="term" value="C:nucleus"/>
    <property type="evidence" value="ECO:0007669"/>
    <property type="project" value="TreeGrafter"/>
</dbReference>
<name>A0A6V7NHP5_ANACO</name>
<evidence type="ECO:0000259" key="1">
    <source>
        <dbReference type="Pfam" id="PF09369"/>
    </source>
</evidence>
<organism evidence="2">
    <name type="scientific">Ananas comosus var. bracteatus</name>
    <name type="common">red pineapple</name>
    <dbReference type="NCBI Taxonomy" id="296719"/>
    <lineage>
        <taxon>Eukaryota</taxon>
        <taxon>Viridiplantae</taxon>
        <taxon>Streptophyta</taxon>
        <taxon>Embryophyta</taxon>
        <taxon>Tracheophyta</taxon>
        <taxon>Spermatophyta</taxon>
        <taxon>Magnoliopsida</taxon>
        <taxon>Liliopsida</taxon>
        <taxon>Poales</taxon>
        <taxon>Bromeliaceae</taxon>
        <taxon>Bromelioideae</taxon>
        <taxon>Ananas</taxon>
    </lineage>
</organism>
<sequence>MRSDIGSCFGRVTTNWFGFYRIWKASNQIFDTVELTLPAYSYESQAAWIRIPLSVKTAVEAQNLPLRAGSHAASHALLNVVPMYMMCNVSDLGTECANPHDARAIPERLLLYDRHPGGIGITLQVQILFGELLIAALELVSICSCSSSVGCPNCIQTLSCGEYNEVLDKETAIVILKGVIESERSYFQSRRVLASFLGIVARNANLTPLHIPDWRAFPMKEKRNILKLVKSKFSILTRGEKWVLRSLGKKWKDYKCQLKSEYYLKYKNVDDLLENRPERVPRDQWTTLVSFWNSEKVKRKESRKSWKTKMPHTAGSKSFARLTAEKTKDGAEPSRVHIFIETHKPRKDGRPIDNESLGKVFECSNRNC</sequence>
<dbReference type="PANTHER" id="PTHR47957">
    <property type="entry name" value="ATP-DEPENDENT HELICASE HRQ1"/>
    <property type="match status" value="1"/>
</dbReference>
<protein>
    <recommendedName>
        <fullName evidence="1">MrfA-like Zn-binding domain-containing protein</fullName>
    </recommendedName>
</protein>
<feature type="domain" description="MrfA-like Zn-binding" evidence="1">
    <location>
        <begin position="73"/>
        <end position="155"/>
    </location>
</feature>
<dbReference type="InterPro" id="IPR004252">
    <property type="entry name" value="Probable_transposase_24"/>
</dbReference>